<dbReference type="PRINTS" id="PR00035">
    <property type="entry name" value="HTHGNTR"/>
</dbReference>
<dbReference type="SMART" id="SM00895">
    <property type="entry name" value="FCD"/>
    <property type="match status" value="1"/>
</dbReference>
<dbReference type="SUPFAM" id="SSF48008">
    <property type="entry name" value="GntR ligand-binding domain-like"/>
    <property type="match status" value="1"/>
</dbReference>
<dbReference type="GO" id="GO:0003677">
    <property type="term" value="F:DNA binding"/>
    <property type="evidence" value="ECO:0007669"/>
    <property type="project" value="UniProtKB-KW"/>
</dbReference>
<evidence type="ECO:0000256" key="1">
    <source>
        <dbReference type="ARBA" id="ARBA00023015"/>
    </source>
</evidence>
<accession>A0A6J7G162</accession>
<dbReference type="Pfam" id="PF07729">
    <property type="entry name" value="FCD"/>
    <property type="match status" value="1"/>
</dbReference>
<gene>
    <name evidence="5" type="ORF">UFOPK3564_00614</name>
</gene>
<dbReference type="InterPro" id="IPR011711">
    <property type="entry name" value="GntR_C"/>
</dbReference>
<reference evidence="5" key="1">
    <citation type="submission" date="2020-05" db="EMBL/GenBank/DDBJ databases">
        <authorList>
            <person name="Chiriac C."/>
            <person name="Salcher M."/>
            <person name="Ghai R."/>
            <person name="Kavagutti S V."/>
        </authorList>
    </citation>
    <scope>NUCLEOTIDE SEQUENCE</scope>
</reference>
<dbReference type="Pfam" id="PF00392">
    <property type="entry name" value="GntR"/>
    <property type="match status" value="1"/>
</dbReference>
<sequence>MGSPPTTAPSASRRAYDHVRRGLLDGTLADGDLLSEGGVAAAVGVSRTPVREAFLQLEAEGLLALYPKRGALVLPVTAREAREMFAARALVEADALRTVLRRPADPALLAELRAILDDQRRLLGTGDLVASAGADRRLHRAWVAAAGNDVLLRFFDGLRDRQERMTVGMLRRGGVRPAVLIDEHAAIVDAVEARDADRAATLVAEHLAAARVAASGD</sequence>
<name>A0A6J7G162_9ZZZZ</name>
<evidence type="ECO:0000256" key="3">
    <source>
        <dbReference type="ARBA" id="ARBA00023163"/>
    </source>
</evidence>
<dbReference type="GO" id="GO:0003700">
    <property type="term" value="F:DNA-binding transcription factor activity"/>
    <property type="evidence" value="ECO:0007669"/>
    <property type="project" value="InterPro"/>
</dbReference>
<feature type="domain" description="HTH gntR-type" evidence="4">
    <location>
        <begin position="9"/>
        <end position="76"/>
    </location>
</feature>
<organism evidence="5">
    <name type="scientific">freshwater metagenome</name>
    <dbReference type="NCBI Taxonomy" id="449393"/>
    <lineage>
        <taxon>unclassified sequences</taxon>
        <taxon>metagenomes</taxon>
        <taxon>ecological metagenomes</taxon>
    </lineage>
</organism>
<dbReference type="PANTHER" id="PTHR43537:SF24">
    <property type="entry name" value="GLUCONATE OPERON TRANSCRIPTIONAL REPRESSOR"/>
    <property type="match status" value="1"/>
</dbReference>
<proteinExistence type="predicted"/>
<dbReference type="InterPro" id="IPR008920">
    <property type="entry name" value="TF_FadR/GntR_C"/>
</dbReference>
<dbReference type="AlphaFoldDB" id="A0A6J7G162"/>
<keyword evidence="3" id="KW-0804">Transcription</keyword>
<keyword evidence="2" id="KW-0238">DNA-binding</keyword>
<dbReference type="PROSITE" id="PS50949">
    <property type="entry name" value="HTH_GNTR"/>
    <property type="match status" value="1"/>
</dbReference>
<dbReference type="EMBL" id="CAFBMK010000022">
    <property type="protein sequence ID" value="CAB4901701.1"/>
    <property type="molecule type" value="Genomic_DNA"/>
</dbReference>
<dbReference type="InterPro" id="IPR000524">
    <property type="entry name" value="Tscrpt_reg_HTH_GntR"/>
</dbReference>
<dbReference type="Gene3D" id="1.20.120.530">
    <property type="entry name" value="GntR ligand-binding domain-like"/>
    <property type="match status" value="1"/>
</dbReference>
<dbReference type="SUPFAM" id="SSF46785">
    <property type="entry name" value="Winged helix' DNA-binding domain"/>
    <property type="match status" value="1"/>
</dbReference>
<dbReference type="SMART" id="SM00345">
    <property type="entry name" value="HTH_GNTR"/>
    <property type="match status" value="1"/>
</dbReference>
<keyword evidence="1" id="KW-0805">Transcription regulation</keyword>
<dbReference type="PANTHER" id="PTHR43537">
    <property type="entry name" value="TRANSCRIPTIONAL REGULATOR, GNTR FAMILY"/>
    <property type="match status" value="1"/>
</dbReference>
<dbReference type="Gene3D" id="1.10.10.10">
    <property type="entry name" value="Winged helix-like DNA-binding domain superfamily/Winged helix DNA-binding domain"/>
    <property type="match status" value="1"/>
</dbReference>
<protein>
    <submittedName>
        <fullName evidence="5">Unannotated protein</fullName>
    </submittedName>
</protein>
<dbReference type="InterPro" id="IPR036390">
    <property type="entry name" value="WH_DNA-bd_sf"/>
</dbReference>
<dbReference type="InterPro" id="IPR036388">
    <property type="entry name" value="WH-like_DNA-bd_sf"/>
</dbReference>
<evidence type="ECO:0000313" key="5">
    <source>
        <dbReference type="EMBL" id="CAB4901701.1"/>
    </source>
</evidence>
<evidence type="ECO:0000256" key="2">
    <source>
        <dbReference type="ARBA" id="ARBA00023125"/>
    </source>
</evidence>
<evidence type="ECO:0000259" key="4">
    <source>
        <dbReference type="PROSITE" id="PS50949"/>
    </source>
</evidence>